<dbReference type="AlphaFoldDB" id="A0A6A7B0R6"/>
<dbReference type="InterPro" id="IPR040632">
    <property type="entry name" value="Sulfotransfer_4"/>
</dbReference>
<sequence>MTTPASLSDRPKREMKVLSLGMSRTASLSITQGLKKLGYQGVHHGITALSSPVEWQLFDKACDALFPVLPTYKGDPFTREDWDVLFGPYEAVTDMGSFFALQLIQAYPEAKVILVERDIDEWYDSMEEAIFGTTWGLRADLVIDVFGPLYGLNGGKTIRKVMLGFYGVRNVSEMRRVAKDRYRRHYAEIRAAVPPERLLEFRLEDGCRWELLCDFLGKEVPDVPFPMTNRRDEHVKRVLMKQNMFFKHVAMRFTKKVLPWVIGLGVLGFLARRTRLMTQWVATLKSLQTVYLGKS</sequence>
<dbReference type="PANTHER" id="PTHR36978">
    <property type="entry name" value="P-LOOP CONTAINING NUCLEOTIDE TRIPHOSPHATE HYDROLASE"/>
    <property type="match status" value="1"/>
</dbReference>
<dbReference type="OrthoDB" id="408152at2759"/>
<evidence type="ECO:0000313" key="2">
    <source>
        <dbReference type="Proteomes" id="UP000799423"/>
    </source>
</evidence>
<evidence type="ECO:0000313" key="1">
    <source>
        <dbReference type="EMBL" id="KAF2848227.1"/>
    </source>
</evidence>
<name>A0A6A7B0R6_9PLEO</name>
<dbReference type="Pfam" id="PF17784">
    <property type="entry name" value="Sulfotransfer_4"/>
    <property type="match status" value="1"/>
</dbReference>
<proteinExistence type="predicted"/>
<dbReference type="SUPFAM" id="SSF52540">
    <property type="entry name" value="P-loop containing nucleoside triphosphate hydrolases"/>
    <property type="match status" value="1"/>
</dbReference>
<accession>A0A6A7B0R6</accession>
<keyword evidence="2" id="KW-1185">Reference proteome</keyword>
<organism evidence="1 2">
    <name type="scientific">Plenodomus tracheiphilus IPT5</name>
    <dbReference type="NCBI Taxonomy" id="1408161"/>
    <lineage>
        <taxon>Eukaryota</taxon>
        <taxon>Fungi</taxon>
        <taxon>Dikarya</taxon>
        <taxon>Ascomycota</taxon>
        <taxon>Pezizomycotina</taxon>
        <taxon>Dothideomycetes</taxon>
        <taxon>Pleosporomycetidae</taxon>
        <taxon>Pleosporales</taxon>
        <taxon>Pleosporineae</taxon>
        <taxon>Leptosphaeriaceae</taxon>
        <taxon>Plenodomus</taxon>
    </lineage>
</organism>
<dbReference type="Proteomes" id="UP000799423">
    <property type="component" value="Unassembled WGS sequence"/>
</dbReference>
<dbReference type="Gene3D" id="3.40.50.300">
    <property type="entry name" value="P-loop containing nucleotide triphosphate hydrolases"/>
    <property type="match status" value="1"/>
</dbReference>
<reference evidence="1" key="1">
    <citation type="submission" date="2020-01" db="EMBL/GenBank/DDBJ databases">
        <authorList>
            <consortium name="DOE Joint Genome Institute"/>
            <person name="Haridas S."/>
            <person name="Albert R."/>
            <person name="Binder M."/>
            <person name="Bloem J."/>
            <person name="Labutti K."/>
            <person name="Salamov A."/>
            <person name="Andreopoulos B."/>
            <person name="Baker S.E."/>
            <person name="Barry K."/>
            <person name="Bills G."/>
            <person name="Bluhm B.H."/>
            <person name="Cannon C."/>
            <person name="Castanera R."/>
            <person name="Culley D.E."/>
            <person name="Daum C."/>
            <person name="Ezra D."/>
            <person name="Gonzalez J.B."/>
            <person name="Henrissat B."/>
            <person name="Kuo A."/>
            <person name="Liang C."/>
            <person name="Lipzen A."/>
            <person name="Lutzoni F."/>
            <person name="Magnuson J."/>
            <person name="Mondo S."/>
            <person name="Nolan M."/>
            <person name="Ohm R."/>
            <person name="Pangilinan J."/>
            <person name="Park H.-J."/>
            <person name="Ramirez L."/>
            <person name="Alfaro M."/>
            <person name="Sun H."/>
            <person name="Tritt A."/>
            <person name="Yoshinaga Y."/>
            <person name="Zwiers L.-H."/>
            <person name="Turgeon B.G."/>
            <person name="Goodwin S.B."/>
            <person name="Spatafora J.W."/>
            <person name="Crous P.W."/>
            <person name="Grigoriev I.V."/>
        </authorList>
    </citation>
    <scope>NUCLEOTIDE SEQUENCE</scope>
    <source>
        <strain evidence="1">IPT5</strain>
    </source>
</reference>
<gene>
    <name evidence="1" type="ORF">T440DRAFT_454789</name>
</gene>
<evidence type="ECO:0008006" key="3">
    <source>
        <dbReference type="Google" id="ProtNLM"/>
    </source>
</evidence>
<dbReference type="InterPro" id="IPR027417">
    <property type="entry name" value="P-loop_NTPase"/>
</dbReference>
<dbReference type="EMBL" id="MU006319">
    <property type="protein sequence ID" value="KAF2848227.1"/>
    <property type="molecule type" value="Genomic_DNA"/>
</dbReference>
<dbReference type="PANTHER" id="PTHR36978:SF4">
    <property type="entry name" value="P-LOOP CONTAINING NUCLEOSIDE TRIPHOSPHATE HYDROLASE PROTEIN"/>
    <property type="match status" value="1"/>
</dbReference>
<protein>
    <recommendedName>
        <fullName evidence="3">NAD dependent epimerase/dehydratase</fullName>
    </recommendedName>
</protein>